<dbReference type="AlphaFoldDB" id="A0A392SK79"/>
<evidence type="ECO:0000313" key="3">
    <source>
        <dbReference type="Proteomes" id="UP000265520"/>
    </source>
</evidence>
<keyword evidence="3" id="KW-1185">Reference proteome</keyword>
<organism evidence="2 3">
    <name type="scientific">Trifolium medium</name>
    <dbReference type="NCBI Taxonomy" id="97028"/>
    <lineage>
        <taxon>Eukaryota</taxon>
        <taxon>Viridiplantae</taxon>
        <taxon>Streptophyta</taxon>
        <taxon>Embryophyta</taxon>
        <taxon>Tracheophyta</taxon>
        <taxon>Spermatophyta</taxon>
        <taxon>Magnoliopsida</taxon>
        <taxon>eudicotyledons</taxon>
        <taxon>Gunneridae</taxon>
        <taxon>Pentapetalae</taxon>
        <taxon>rosids</taxon>
        <taxon>fabids</taxon>
        <taxon>Fabales</taxon>
        <taxon>Fabaceae</taxon>
        <taxon>Papilionoideae</taxon>
        <taxon>50 kb inversion clade</taxon>
        <taxon>NPAAA clade</taxon>
        <taxon>Hologalegina</taxon>
        <taxon>IRL clade</taxon>
        <taxon>Trifolieae</taxon>
        <taxon>Trifolium</taxon>
    </lineage>
</organism>
<dbReference type="EMBL" id="LXQA010392268">
    <property type="protein sequence ID" value="MCI48842.1"/>
    <property type="molecule type" value="Genomic_DNA"/>
</dbReference>
<feature type="region of interest" description="Disordered" evidence="1">
    <location>
        <begin position="24"/>
        <end position="44"/>
    </location>
</feature>
<reference evidence="2 3" key="1">
    <citation type="journal article" date="2018" name="Front. Plant Sci.">
        <title>Red Clover (Trifolium pratense) and Zigzag Clover (T. medium) - A Picture of Genomic Similarities and Differences.</title>
        <authorList>
            <person name="Dluhosova J."/>
            <person name="Istvanek J."/>
            <person name="Nedelnik J."/>
            <person name="Repkova J."/>
        </authorList>
    </citation>
    <scope>NUCLEOTIDE SEQUENCE [LARGE SCALE GENOMIC DNA]</scope>
    <source>
        <strain evidence="3">cv. 10/8</strain>
        <tissue evidence="2">Leaf</tissue>
    </source>
</reference>
<evidence type="ECO:0000256" key="1">
    <source>
        <dbReference type="SAM" id="MobiDB-lite"/>
    </source>
</evidence>
<comment type="caution">
    <text evidence="2">The sequence shown here is derived from an EMBL/GenBank/DDBJ whole genome shotgun (WGS) entry which is preliminary data.</text>
</comment>
<evidence type="ECO:0000313" key="2">
    <source>
        <dbReference type="EMBL" id="MCI48842.1"/>
    </source>
</evidence>
<feature type="non-terminal residue" evidence="2">
    <location>
        <position position="1"/>
    </location>
</feature>
<name>A0A392SK79_9FABA</name>
<accession>A0A392SK79</accession>
<sequence length="44" mass="4671">FGTVLGAGRSPLGARRRTRLCLAEASAGRTRRSMMGAGRAREPI</sequence>
<protein>
    <submittedName>
        <fullName evidence="2">Uncharacterized protein</fullName>
    </submittedName>
</protein>
<dbReference type="Proteomes" id="UP000265520">
    <property type="component" value="Unassembled WGS sequence"/>
</dbReference>
<proteinExistence type="predicted"/>